<accession>A0A383BRK1</accession>
<sequence length="62" mass="7396">MGDLMHALPALTDASQEIKGIKFDWVVDKKFSEIPKWHPAVNQIIETEHREWRKHLFKLKTR</sequence>
<dbReference type="SUPFAM" id="SSF53756">
    <property type="entry name" value="UDP-Glycosyltransferase/glycogen phosphorylase"/>
    <property type="match status" value="1"/>
</dbReference>
<dbReference type="Gene3D" id="3.40.50.2000">
    <property type="entry name" value="Glycogen Phosphorylase B"/>
    <property type="match status" value="1"/>
</dbReference>
<name>A0A383BRK1_9ZZZZ</name>
<reference evidence="1" key="1">
    <citation type="submission" date="2018-05" db="EMBL/GenBank/DDBJ databases">
        <authorList>
            <person name="Lanie J.A."/>
            <person name="Ng W.-L."/>
            <person name="Kazmierczak K.M."/>
            <person name="Andrzejewski T.M."/>
            <person name="Davidsen T.M."/>
            <person name="Wayne K.J."/>
            <person name="Tettelin H."/>
            <person name="Glass J.I."/>
            <person name="Rusch D."/>
            <person name="Podicherti R."/>
            <person name="Tsui H.-C.T."/>
            <person name="Winkler M.E."/>
        </authorList>
    </citation>
    <scope>NUCLEOTIDE SEQUENCE</scope>
</reference>
<evidence type="ECO:0000313" key="1">
    <source>
        <dbReference type="EMBL" id="SVE22423.1"/>
    </source>
</evidence>
<dbReference type="EMBL" id="UINC01202562">
    <property type="protein sequence ID" value="SVE22423.1"/>
    <property type="molecule type" value="Genomic_DNA"/>
</dbReference>
<protein>
    <submittedName>
        <fullName evidence="1">Uncharacterized protein</fullName>
    </submittedName>
</protein>
<organism evidence="1">
    <name type="scientific">marine metagenome</name>
    <dbReference type="NCBI Taxonomy" id="408172"/>
    <lineage>
        <taxon>unclassified sequences</taxon>
        <taxon>metagenomes</taxon>
        <taxon>ecological metagenomes</taxon>
    </lineage>
</organism>
<gene>
    <name evidence="1" type="ORF">METZ01_LOCUS475277</name>
</gene>
<feature type="non-terminal residue" evidence="1">
    <location>
        <position position="62"/>
    </location>
</feature>
<proteinExistence type="predicted"/>
<dbReference type="AlphaFoldDB" id="A0A383BRK1"/>